<evidence type="ECO:0000256" key="1">
    <source>
        <dbReference type="ARBA" id="ARBA00004141"/>
    </source>
</evidence>
<comment type="subcellular location">
    <subcellularLocation>
        <location evidence="1">Membrane</location>
        <topology evidence="1">Multi-pass membrane protein</topology>
    </subcellularLocation>
</comment>
<dbReference type="Gene3D" id="3.40.50.2300">
    <property type="match status" value="2"/>
</dbReference>
<organism evidence="8 9">
    <name type="scientific">Owenia fusiformis</name>
    <name type="common">Polychaete worm</name>
    <dbReference type="NCBI Taxonomy" id="6347"/>
    <lineage>
        <taxon>Eukaryota</taxon>
        <taxon>Metazoa</taxon>
        <taxon>Spiralia</taxon>
        <taxon>Lophotrochozoa</taxon>
        <taxon>Annelida</taxon>
        <taxon>Polychaeta</taxon>
        <taxon>Sedentaria</taxon>
        <taxon>Canalipalpata</taxon>
        <taxon>Sabellida</taxon>
        <taxon>Oweniida</taxon>
        <taxon>Oweniidae</taxon>
        <taxon>Owenia</taxon>
    </lineage>
</organism>
<evidence type="ECO:0000313" key="9">
    <source>
        <dbReference type="Proteomes" id="UP000749559"/>
    </source>
</evidence>
<feature type="domain" description="Receptor ligand binding region" evidence="7">
    <location>
        <begin position="58"/>
        <end position="433"/>
    </location>
</feature>
<name>A0A8J1XKN3_OWEFU</name>
<dbReference type="InterPro" id="IPR000337">
    <property type="entry name" value="GPCR_3"/>
</dbReference>
<dbReference type="AlphaFoldDB" id="A0A8J1XKN3"/>
<gene>
    <name evidence="8" type="ORF">OFUS_LOCUS3670</name>
</gene>
<keyword evidence="5" id="KW-0675">Receptor</keyword>
<sequence>MIMMYALMKVLAILALTFADTPPNPSHVVIDGDLYILVMFGLTENGCKDMRLYPFQYMEAVDLGLEYVYRNHGQLVGVRIGAIFLDDCSSAEHGLQITKDFYEGVLLVSDSTGARIDPDRVVGFVGSETSDRTMKVAEYLKTVKTVLVAPFATSPQLSDRTRFPYVVRTVPSDSRQGPAFAALFTSLGWPNVHVIIEDDLSYARDLANAFKAAFEKGEQGRCISSTHMLNSSQKRYNNEQIISAIINSTSKTDIVLYVAAVTSIRPLLEAKEKYLGNERGKRLVFIGTEGWGRTESLVKGHEKAAKGSISVGLYGEPVKLFDEHMSKLRFGQSSPRSVYTDSYFKSLFNCDTNCSTDMIITEAPAYSQDTFVMQVLNAVLAIGKATLVRFRQKCKRGAKAICKEFGIEFGEEFIKDLDNVCFTGIDGQDFAIRDGESFRAYNFFYWQEDGTPIKIGASGSEGRSYTPESKHLGFPEDGYYGKLPQSECSKKWCGYFCRRCRLGRNRNKLNSKCWGCSQARRERYTKCDACVPDGEEFKCFNCMEN</sequence>
<comment type="caution">
    <text evidence="8">The sequence shown here is derived from an EMBL/GenBank/DDBJ whole genome shotgun (WGS) entry which is preliminary data.</text>
</comment>
<keyword evidence="6" id="KW-0325">Glycoprotein</keyword>
<dbReference type="Pfam" id="PF01094">
    <property type="entry name" value="ANF_receptor"/>
    <property type="match status" value="1"/>
</dbReference>
<dbReference type="GO" id="GO:0004930">
    <property type="term" value="F:G protein-coupled receptor activity"/>
    <property type="evidence" value="ECO:0007669"/>
    <property type="project" value="InterPro"/>
</dbReference>
<dbReference type="PANTHER" id="PTHR24060">
    <property type="entry name" value="METABOTROPIC GLUTAMATE RECEPTOR"/>
    <property type="match status" value="1"/>
</dbReference>
<evidence type="ECO:0000256" key="3">
    <source>
        <dbReference type="ARBA" id="ARBA00022989"/>
    </source>
</evidence>
<dbReference type="SUPFAM" id="SSF53822">
    <property type="entry name" value="Periplasmic binding protein-like I"/>
    <property type="match status" value="1"/>
</dbReference>
<evidence type="ECO:0000313" key="8">
    <source>
        <dbReference type="EMBL" id="CAH1776498.1"/>
    </source>
</evidence>
<dbReference type="PRINTS" id="PR00248">
    <property type="entry name" value="GPCRMGR"/>
</dbReference>
<evidence type="ECO:0000256" key="4">
    <source>
        <dbReference type="ARBA" id="ARBA00023136"/>
    </source>
</evidence>
<dbReference type="EMBL" id="CAIIXF020000002">
    <property type="protein sequence ID" value="CAH1776498.1"/>
    <property type="molecule type" value="Genomic_DNA"/>
</dbReference>
<dbReference type="InterPro" id="IPR001828">
    <property type="entry name" value="ANF_lig-bd_rcpt"/>
</dbReference>
<dbReference type="OrthoDB" id="5984008at2759"/>
<reference evidence="8" key="1">
    <citation type="submission" date="2022-03" db="EMBL/GenBank/DDBJ databases">
        <authorList>
            <person name="Martin C."/>
        </authorList>
    </citation>
    <scope>NUCLEOTIDE SEQUENCE</scope>
</reference>
<dbReference type="GO" id="GO:0016020">
    <property type="term" value="C:membrane"/>
    <property type="evidence" value="ECO:0007669"/>
    <property type="project" value="UniProtKB-SubCell"/>
</dbReference>
<keyword evidence="4" id="KW-0472">Membrane</keyword>
<keyword evidence="9" id="KW-1185">Reference proteome</keyword>
<dbReference type="Proteomes" id="UP000749559">
    <property type="component" value="Unassembled WGS sequence"/>
</dbReference>
<accession>A0A8J1XKN3</accession>
<keyword evidence="3" id="KW-1133">Transmembrane helix</keyword>
<evidence type="ECO:0000256" key="6">
    <source>
        <dbReference type="ARBA" id="ARBA00023180"/>
    </source>
</evidence>
<evidence type="ECO:0000259" key="7">
    <source>
        <dbReference type="Pfam" id="PF01094"/>
    </source>
</evidence>
<protein>
    <recommendedName>
        <fullName evidence="7">Receptor ligand binding region domain-containing protein</fullName>
    </recommendedName>
</protein>
<dbReference type="InterPro" id="IPR050726">
    <property type="entry name" value="mGluR"/>
</dbReference>
<dbReference type="InterPro" id="IPR028082">
    <property type="entry name" value="Peripla_BP_I"/>
</dbReference>
<evidence type="ECO:0000256" key="2">
    <source>
        <dbReference type="ARBA" id="ARBA00022692"/>
    </source>
</evidence>
<evidence type="ECO:0000256" key="5">
    <source>
        <dbReference type="ARBA" id="ARBA00023170"/>
    </source>
</evidence>
<keyword evidence="2" id="KW-0812">Transmembrane</keyword>
<proteinExistence type="predicted"/>